<dbReference type="PROSITE" id="PS50231">
    <property type="entry name" value="RICIN_B_LECTIN"/>
    <property type="match status" value="2"/>
</dbReference>
<dbReference type="PANTHER" id="PTHR34002">
    <property type="entry name" value="BLR1656 PROTEIN"/>
    <property type="match status" value="1"/>
</dbReference>
<keyword evidence="2" id="KW-0326">Glycosidase</keyword>
<dbReference type="PANTHER" id="PTHR34002:SF9">
    <property type="entry name" value="XYLOGLUCAN-SPECIFIC ENDO-BETA-1,4-GLUCANASE A"/>
    <property type="match status" value="1"/>
</dbReference>
<protein>
    <recommendedName>
        <fullName evidence="4">Ricin B lectin domain-containing protein</fullName>
    </recommendedName>
</protein>
<evidence type="ECO:0000256" key="2">
    <source>
        <dbReference type="RuleBase" id="RU361163"/>
    </source>
</evidence>
<evidence type="ECO:0000313" key="5">
    <source>
        <dbReference type="EMBL" id="TQF03510.1"/>
    </source>
</evidence>
<dbReference type="Gene3D" id="2.80.10.50">
    <property type="match status" value="2"/>
</dbReference>
<sequence length="535" mass="54868">MRRGRFPSAWQGRSVWRLARSAVAALALLGGVQSGLAGTAQAATAASLCTSANGPFATATVGGGLYQIMPDEWNSSAEVCMSSDGGADFTVTSSALSSATNAQTGAPGAYARISYLPRANRLPTPVATMGDTLTSWQTTTGAPGQYDVSYDIWYADSATGCGPTTSHELMIWLNRQQGPVPLGSAGPQVTLGGRAYQVYEYQSASTGKQVISYLMTNPTNSVYDLNLRTVTADAVVRGYVPANGELCSVQAGFEIWNGGAGLATNSFSYQPAVGLPTGNVTSGVPGKCLDGGNNAPDPTATALPADLWSCAGTAGQSWTVGNDGTVQALGKCLDVTGGATTPGTPVELWPCNGRGSQVWEQNGRTLVNPESGLCLTDPSASAADGTRLVLSTCGGAGQDWRYPYDGQPIWSSFTNKTTNLCLSGGTDNPASVSLHGCTSSPSPAQNWQLVNDGTLRVSTGSCLDAGSAGTDGSTVQLAPCSGAATQQWLLSPDGYLQNPGSGKCLDDPRSTAVPGTPLDLWTCNGTGAQVWYSAA</sequence>
<feature type="chain" id="PRO_5022193481" description="Ricin B lectin domain-containing protein" evidence="3">
    <location>
        <begin position="43"/>
        <end position="535"/>
    </location>
</feature>
<dbReference type="RefSeq" id="WP_141634143.1">
    <property type="nucleotide sequence ID" value="NZ_VIGB01000003.1"/>
</dbReference>
<dbReference type="SUPFAM" id="SSF49899">
    <property type="entry name" value="Concanavalin A-like lectins/glucanases"/>
    <property type="match status" value="1"/>
</dbReference>
<evidence type="ECO:0000256" key="1">
    <source>
        <dbReference type="ARBA" id="ARBA00005519"/>
    </source>
</evidence>
<dbReference type="Gene3D" id="2.60.120.180">
    <property type="match status" value="1"/>
</dbReference>
<organism evidence="5 6">
    <name type="scientific">Kitasatospora acidiphila</name>
    <dbReference type="NCBI Taxonomy" id="2567942"/>
    <lineage>
        <taxon>Bacteria</taxon>
        <taxon>Bacillati</taxon>
        <taxon>Actinomycetota</taxon>
        <taxon>Actinomycetes</taxon>
        <taxon>Kitasatosporales</taxon>
        <taxon>Streptomycetaceae</taxon>
        <taxon>Kitasatospora</taxon>
    </lineage>
</organism>
<dbReference type="AlphaFoldDB" id="A0A540W3A0"/>
<feature type="domain" description="Ricin B lectin" evidence="4">
    <location>
        <begin position="407"/>
        <end position="534"/>
    </location>
</feature>
<dbReference type="Pfam" id="PF00652">
    <property type="entry name" value="Ricin_B_lectin"/>
    <property type="match status" value="2"/>
</dbReference>
<name>A0A540W3A0_9ACTN</name>
<accession>A0A540W3A0</accession>
<keyword evidence="2" id="KW-0119">Carbohydrate metabolism</keyword>
<evidence type="ECO:0000313" key="6">
    <source>
        <dbReference type="Proteomes" id="UP000319103"/>
    </source>
</evidence>
<dbReference type="GO" id="GO:0000272">
    <property type="term" value="P:polysaccharide catabolic process"/>
    <property type="evidence" value="ECO:0007669"/>
    <property type="project" value="UniProtKB-KW"/>
</dbReference>
<dbReference type="GO" id="GO:0008810">
    <property type="term" value="F:cellulase activity"/>
    <property type="evidence" value="ECO:0007669"/>
    <property type="project" value="InterPro"/>
</dbReference>
<dbReference type="Pfam" id="PF01670">
    <property type="entry name" value="Glyco_hydro_12"/>
    <property type="match status" value="1"/>
</dbReference>
<proteinExistence type="inferred from homology"/>
<comment type="caution">
    <text evidence="5">The sequence shown here is derived from an EMBL/GenBank/DDBJ whole genome shotgun (WGS) entry which is preliminary data.</text>
</comment>
<dbReference type="InterPro" id="IPR002594">
    <property type="entry name" value="GH12"/>
</dbReference>
<dbReference type="InterPro" id="IPR035992">
    <property type="entry name" value="Ricin_B-like_lectins"/>
</dbReference>
<keyword evidence="2" id="KW-0378">Hydrolase</keyword>
<reference evidence="5 6" key="1">
    <citation type="submission" date="2019-06" db="EMBL/GenBank/DDBJ databases">
        <title>Description of Kitasatospora acidophila sp. nov. isolated from pine grove soil, and reclassification of Streptomyces novaecaesareae to Kitasatospora novaeceasareae comb. nov.</title>
        <authorList>
            <person name="Kim M.J."/>
        </authorList>
    </citation>
    <scope>NUCLEOTIDE SEQUENCE [LARGE SCALE GENOMIC DNA]</scope>
    <source>
        <strain evidence="5 6">MMS16-CNU292</strain>
    </source>
</reference>
<comment type="similarity">
    <text evidence="1 2">Belongs to the glycosyl hydrolase 12 (cellulase H) family.</text>
</comment>
<dbReference type="InterPro" id="IPR013319">
    <property type="entry name" value="GH11/12"/>
</dbReference>
<keyword evidence="3" id="KW-0732">Signal</keyword>
<dbReference type="EMBL" id="VIGB01000003">
    <property type="protein sequence ID" value="TQF03510.1"/>
    <property type="molecule type" value="Genomic_DNA"/>
</dbReference>
<dbReference type="Proteomes" id="UP000319103">
    <property type="component" value="Unassembled WGS sequence"/>
</dbReference>
<dbReference type="InterPro" id="IPR013320">
    <property type="entry name" value="ConA-like_dom_sf"/>
</dbReference>
<gene>
    <name evidence="5" type="ORF">E6W39_16325</name>
</gene>
<dbReference type="SUPFAM" id="SSF50370">
    <property type="entry name" value="Ricin B-like lectins"/>
    <property type="match status" value="2"/>
</dbReference>
<dbReference type="OrthoDB" id="2557744at2"/>
<evidence type="ECO:0000259" key="4">
    <source>
        <dbReference type="SMART" id="SM00458"/>
    </source>
</evidence>
<dbReference type="InterPro" id="IPR000772">
    <property type="entry name" value="Ricin_B_lectin"/>
</dbReference>
<evidence type="ECO:0000256" key="3">
    <source>
        <dbReference type="SAM" id="SignalP"/>
    </source>
</evidence>
<feature type="signal peptide" evidence="3">
    <location>
        <begin position="1"/>
        <end position="42"/>
    </location>
</feature>
<dbReference type="SMART" id="SM00458">
    <property type="entry name" value="RICIN"/>
    <property type="match status" value="2"/>
</dbReference>
<keyword evidence="2" id="KW-0624">Polysaccharide degradation</keyword>
<feature type="domain" description="Ricin B lectin" evidence="4">
    <location>
        <begin position="277"/>
        <end position="403"/>
    </location>
</feature>
<keyword evidence="6" id="KW-1185">Reference proteome</keyword>